<feature type="region of interest" description="Disordered" evidence="1">
    <location>
        <begin position="292"/>
        <end position="311"/>
    </location>
</feature>
<sequence length="311" mass="34777">MSANDHPWSEQLQTYTHISSAEGLSSITTLIVGGAAAAIIDPPFLIPDAESVVRWVLQTTNIPVRAVFVTHHHPDHYFSGGTILSAFPEAKYYAAPYVRAALDREYDDKTTYWSNKLGTHLVPEKPPRPESYPWSFFVLGGNLESPIVLLGPLQGDSIDHTLFWLPRERTIICGDAVYARSTHVWVGDASTPQIVQAWKSTLDVIESLKPQKVITGHLENGWSFNAAADLAHTRKYLQTFDQTISSVSTKPSVEKIVTTFRDAFPKAEKNLGFFLNQMANQFASDGHRWEENEHQNEKGRTKDQLEGFIVG</sequence>
<name>A0AAN6DRF0_9EURO</name>
<evidence type="ECO:0000313" key="4">
    <source>
        <dbReference type="Proteomes" id="UP001203852"/>
    </source>
</evidence>
<dbReference type="Proteomes" id="UP001203852">
    <property type="component" value="Unassembled WGS sequence"/>
</dbReference>
<dbReference type="EMBL" id="MU404356">
    <property type="protein sequence ID" value="KAI1611309.1"/>
    <property type="molecule type" value="Genomic_DNA"/>
</dbReference>
<proteinExistence type="predicted"/>
<dbReference type="InterPro" id="IPR036866">
    <property type="entry name" value="RibonucZ/Hydroxyglut_hydro"/>
</dbReference>
<dbReference type="Pfam" id="PF00753">
    <property type="entry name" value="Lactamase_B"/>
    <property type="match status" value="1"/>
</dbReference>
<dbReference type="InterPro" id="IPR001279">
    <property type="entry name" value="Metallo-B-lactamas"/>
</dbReference>
<dbReference type="SMART" id="SM00849">
    <property type="entry name" value="Lactamase_B"/>
    <property type="match status" value="1"/>
</dbReference>
<feature type="domain" description="Metallo-beta-lactamase" evidence="2">
    <location>
        <begin position="25"/>
        <end position="217"/>
    </location>
</feature>
<evidence type="ECO:0000313" key="3">
    <source>
        <dbReference type="EMBL" id="KAI1611309.1"/>
    </source>
</evidence>
<dbReference type="InterPro" id="IPR050855">
    <property type="entry name" value="NDM-1-like"/>
</dbReference>
<accession>A0AAN6DRF0</accession>
<organism evidence="3 4">
    <name type="scientific">Exophiala viscosa</name>
    <dbReference type="NCBI Taxonomy" id="2486360"/>
    <lineage>
        <taxon>Eukaryota</taxon>
        <taxon>Fungi</taxon>
        <taxon>Dikarya</taxon>
        <taxon>Ascomycota</taxon>
        <taxon>Pezizomycotina</taxon>
        <taxon>Eurotiomycetes</taxon>
        <taxon>Chaetothyriomycetidae</taxon>
        <taxon>Chaetothyriales</taxon>
        <taxon>Herpotrichiellaceae</taxon>
        <taxon>Exophiala</taxon>
    </lineage>
</organism>
<protein>
    <submittedName>
        <fullName evidence="3">Metallo-beta-lactamase domain protein</fullName>
    </submittedName>
</protein>
<dbReference type="PANTHER" id="PTHR42951:SF14">
    <property type="entry name" value="METALLO-BETA-LACTAMASE SUPERFAMILY PROTEIN"/>
    <property type="match status" value="1"/>
</dbReference>
<reference evidence="3" key="1">
    <citation type="journal article" date="2022" name="bioRxiv">
        <title>Deciphering the potential niche of two novel black yeast fungi from a biological soil crust based on their genomes, phenotypes, and melanin regulation.</title>
        <authorList>
            <consortium name="DOE Joint Genome Institute"/>
            <person name="Carr E.C."/>
            <person name="Barton Q."/>
            <person name="Grambo S."/>
            <person name="Sullivan M."/>
            <person name="Renfro C.M."/>
            <person name="Kuo A."/>
            <person name="Pangilinan J."/>
            <person name="Lipzen A."/>
            <person name="Keymanesh K."/>
            <person name="Savage E."/>
            <person name="Barry K."/>
            <person name="Grigoriev I.V."/>
            <person name="Riekhof W.R."/>
            <person name="Harris S.S."/>
        </authorList>
    </citation>
    <scope>NUCLEOTIDE SEQUENCE</scope>
    <source>
        <strain evidence="3">JF 03-4F</strain>
    </source>
</reference>
<keyword evidence="4" id="KW-1185">Reference proteome</keyword>
<dbReference type="Gene3D" id="3.60.15.10">
    <property type="entry name" value="Ribonuclease Z/Hydroxyacylglutathione hydrolase-like"/>
    <property type="match status" value="1"/>
</dbReference>
<evidence type="ECO:0000256" key="1">
    <source>
        <dbReference type="SAM" id="MobiDB-lite"/>
    </source>
</evidence>
<dbReference type="AlphaFoldDB" id="A0AAN6DRF0"/>
<gene>
    <name evidence="3" type="ORF">EDD36DRAFT_285170</name>
</gene>
<evidence type="ECO:0000259" key="2">
    <source>
        <dbReference type="SMART" id="SM00849"/>
    </source>
</evidence>
<comment type="caution">
    <text evidence="3">The sequence shown here is derived from an EMBL/GenBank/DDBJ whole genome shotgun (WGS) entry which is preliminary data.</text>
</comment>
<feature type="compositionally biased region" description="Basic and acidic residues" evidence="1">
    <location>
        <begin position="292"/>
        <end position="305"/>
    </location>
</feature>
<dbReference type="SUPFAM" id="SSF56281">
    <property type="entry name" value="Metallo-hydrolase/oxidoreductase"/>
    <property type="match status" value="1"/>
</dbReference>
<dbReference type="PANTHER" id="PTHR42951">
    <property type="entry name" value="METALLO-BETA-LACTAMASE DOMAIN-CONTAINING"/>
    <property type="match status" value="1"/>
</dbReference>
<dbReference type="CDD" id="cd07739">
    <property type="entry name" value="metallo-hydrolase-like_MBL-fold"/>
    <property type="match status" value="1"/>
</dbReference>